<dbReference type="GO" id="GO:0003796">
    <property type="term" value="F:lysozyme activity"/>
    <property type="evidence" value="ECO:0007669"/>
    <property type="project" value="UniProtKB-EC"/>
</dbReference>
<dbReference type="PANTHER" id="PTHR11407:SF63">
    <property type="entry name" value="LYSOZYME C"/>
    <property type="match status" value="1"/>
</dbReference>
<keyword evidence="2" id="KW-0081">Bacteriolytic enzyme</keyword>
<protein>
    <recommendedName>
        <fullName evidence="1">lysozyme</fullName>
        <ecNumber evidence="1">3.2.1.17</ecNumber>
    </recommendedName>
</protein>
<dbReference type="Proteomes" id="UP001059041">
    <property type="component" value="Linkage Group LG4"/>
</dbReference>
<dbReference type="InterPro" id="IPR019799">
    <property type="entry name" value="Glyco_hydro_22_CS"/>
</dbReference>
<evidence type="ECO:0000256" key="3">
    <source>
        <dbReference type="ARBA" id="ARBA00023157"/>
    </source>
</evidence>
<dbReference type="PROSITE" id="PS51348">
    <property type="entry name" value="GLYCOSYL_HYDROL_F22_2"/>
    <property type="match status" value="1"/>
</dbReference>
<dbReference type="GO" id="GO:0031640">
    <property type="term" value="P:killing of cells of another organism"/>
    <property type="evidence" value="ECO:0007669"/>
    <property type="project" value="UniProtKB-KW"/>
</dbReference>
<feature type="region of interest" description="Disordered" evidence="4">
    <location>
        <begin position="79"/>
        <end position="206"/>
    </location>
</feature>
<dbReference type="EC" id="3.2.1.17" evidence="1"/>
<dbReference type="InterPro" id="IPR001916">
    <property type="entry name" value="Glyco_hydro_22"/>
</dbReference>
<feature type="compositionally biased region" description="Pro residues" evidence="4">
    <location>
        <begin position="180"/>
        <end position="189"/>
    </location>
</feature>
<gene>
    <name evidence="7" type="ORF">IRJ41_007304</name>
</gene>
<keyword evidence="2" id="KW-0929">Antimicrobial</keyword>
<dbReference type="Pfam" id="PF00062">
    <property type="entry name" value="Lys"/>
    <property type="match status" value="1"/>
</dbReference>
<dbReference type="PANTHER" id="PTHR11407">
    <property type="entry name" value="LYSOZYME C"/>
    <property type="match status" value="1"/>
</dbReference>
<feature type="compositionally biased region" description="Basic and acidic residues" evidence="4">
    <location>
        <begin position="190"/>
        <end position="206"/>
    </location>
</feature>
<keyword evidence="8" id="KW-1185">Reference proteome</keyword>
<keyword evidence="3" id="KW-1015">Disulfide bond</keyword>
<dbReference type="OrthoDB" id="17373at2759"/>
<dbReference type="AlphaFoldDB" id="A0A9W8C8R5"/>
<feature type="compositionally biased region" description="Basic and acidic residues" evidence="4">
    <location>
        <begin position="79"/>
        <end position="88"/>
    </location>
</feature>
<dbReference type="EMBL" id="JAFHDT010000004">
    <property type="protein sequence ID" value="KAI7810852.1"/>
    <property type="molecule type" value="Genomic_DNA"/>
</dbReference>
<keyword evidence="5" id="KW-0732">Signal</keyword>
<organism evidence="7 8">
    <name type="scientific">Triplophysa rosa</name>
    <name type="common">Cave loach</name>
    <dbReference type="NCBI Taxonomy" id="992332"/>
    <lineage>
        <taxon>Eukaryota</taxon>
        <taxon>Metazoa</taxon>
        <taxon>Chordata</taxon>
        <taxon>Craniata</taxon>
        <taxon>Vertebrata</taxon>
        <taxon>Euteleostomi</taxon>
        <taxon>Actinopterygii</taxon>
        <taxon>Neopterygii</taxon>
        <taxon>Teleostei</taxon>
        <taxon>Ostariophysi</taxon>
        <taxon>Cypriniformes</taxon>
        <taxon>Nemacheilidae</taxon>
        <taxon>Triplophysa</taxon>
    </lineage>
</organism>
<feature type="signal peptide" evidence="5">
    <location>
        <begin position="1"/>
        <end position="21"/>
    </location>
</feature>
<dbReference type="Gene3D" id="1.10.530.10">
    <property type="match status" value="1"/>
</dbReference>
<sequence>MESVLPLKMLGVLALVLLVSSMNEGRLLSKCELKAQLEAAQFQVVPDNMTVEDLIARLVCRANTSGFNTHLVKFITRKHDDPASEHDSPQASFQVPALAPPPSQGPPNASPQIQPQTPPPGQRPVQSQDQAQTPPPGQRPVQSQDQAQAPPRGQRPVQSQDQAQAPPRGQRPVKSQDQPQAPPRGPPKGPIEKSERFSPQEEDRKPPAVWHQYGVFQLNDKLACDSEVVPTRNLCQMNCSALLDDDITDDIACLKTLISTMKAGTTGQLSDSPPVPQKLDTLLVKECRHVVASQYFAECA</sequence>
<dbReference type="GO" id="GO:0042742">
    <property type="term" value="P:defense response to bacterium"/>
    <property type="evidence" value="ECO:0007669"/>
    <property type="project" value="UniProtKB-KW"/>
</dbReference>
<evidence type="ECO:0000313" key="8">
    <source>
        <dbReference type="Proteomes" id="UP001059041"/>
    </source>
</evidence>
<evidence type="ECO:0000256" key="2">
    <source>
        <dbReference type="ARBA" id="ARBA00022638"/>
    </source>
</evidence>
<evidence type="ECO:0000259" key="6">
    <source>
        <dbReference type="PROSITE" id="PS00128"/>
    </source>
</evidence>
<evidence type="ECO:0000256" key="1">
    <source>
        <dbReference type="ARBA" id="ARBA00012732"/>
    </source>
</evidence>
<feature type="compositionally biased region" description="Pro residues" evidence="4">
    <location>
        <begin position="98"/>
        <end position="109"/>
    </location>
</feature>
<dbReference type="SUPFAM" id="SSF53955">
    <property type="entry name" value="Lysozyme-like"/>
    <property type="match status" value="1"/>
</dbReference>
<evidence type="ECO:0000256" key="4">
    <source>
        <dbReference type="SAM" id="MobiDB-lite"/>
    </source>
</evidence>
<dbReference type="SMART" id="SM00263">
    <property type="entry name" value="LYZ1"/>
    <property type="match status" value="1"/>
</dbReference>
<feature type="domain" description="Glycosyl hydrolases family 22 (GH22)" evidence="6">
    <location>
        <begin position="235"/>
        <end position="253"/>
    </location>
</feature>
<reference evidence="7" key="1">
    <citation type="submission" date="2021-02" db="EMBL/GenBank/DDBJ databases">
        <title>Comparative genomics reveals that relaxation of natural selection precedes convergent phenotypic evolution of cavefish.</title>
        <authorList>
            <person name="Peng Z."/>
        </authorList>
    </citation>
    <scope>NUCLEOTIDE SEQUENCE</scope>
    <source>
        <tissue evidence="7">Muscle</tissue>
    </source>
</reference>
<name>A0A9W8C8R5_TRIRA</name>
<proteinExistence type="predicted"/>
<evidence type="ECO:0000313" key="7">
    <source>
        <dbReference type="EMBL" id="KAI7810852.1"/>
    </source>
</evidence>
<dbReference type="InterPro" id="IPR023346">
    <property type="entry name" value="Lysozyme-like_dom_sf"/>
</dbReference>
<feature type="chain" id="PRO_5040793879" description="lysozyme" evidence="5">
    <location>
        <begin position="22"/>
        <end position="300"/>
    </location>
</feature>
<evidence type="ECO:0000256" key="5">
    <source>
        <dbReference type="SAM" id="SignalP"/>
    </source>
</evidence>
<comment type="caution">
    <text evidence="7">The sequence shown here is derived from an EMBL/GenBank/DDBJ whole genome shotgun (WGS) entry which is preliminary data.</text>
</comment>
<accession>A0A9W8C8R5</accession>
<dbReference type="PROSITE" id="PS00128">
    <property type="entry name" value="GLYCOSYL_HYDROL_F22_1"/>
    <property type="match status" value="1"/>
</dbReference>